<evidence type="ECO:0000313" key="3">
    <source>
        <dbReference type="Proteomes" id="UP001281003"/>
    </source>
</evidence>
<feature type="region of interest" description="Disordered" evidence="1">
    <location>
        <begin position="1"/>
        <end position="22"/>
    </location>
</feature>
<evidence type="ECO:0000256" key="1">
    <source>
        <dbReference type="SAM" id="MobiDB-lite"/>
    </source>
</evidence>
<reference evidence="2" key="2">
    <citation type="submission" date="2023-07" db="EMBL/GenBank/DDBJ databases">
        <authorList>
            <consortium name="Lawrence Berkeley National Laboratory"/>
            <person name="Haridas S."/>
            <person name="Hensen N."/>
            <person name="Bonometti L."/>
            <person name="Westerberg I."/>
            <person name="Brannstrom I.O."/>
            <person name="Guillou S."/>
            <person name="Cros-Aarteil S."/>
            <person name="Calhoun S."/>
            <person name="Kuo A."/>
            <person name="Mondo S."/>
            <person name="Pangilinan J."/>
            <person name="Riley R."/>
            <person name="LaButti K."/>
            <person name="Andreopoulos B."/>
            <person name="Lipzen A."/>
            <person name="Chen C."/>
            <person name="Yanf M."/>
            <person name="Daum C."/>
            <person name="Ng V."/>
            <person name="Clum A."/>
            <person name="Steindorff A."/>
            <person name="Ohm R."/>
            <person name="Martin F."/>
            <person name="Silar P."/>
            <person name="Natvig D."/>
            <person name="Lalanne C."/>
            <person name="Gautier V."/>
            <person name="Ament-velasquez S.L."/>
            <person name="Kruys A."/>
            <person name="Hutchinson M.I."/>
            <person name="Powell A.J."/>
            <person name="Barry K."/>
            <person name="Miller A.N."/>
            <person name="Grigoriev I.V."/>
            <person name="Debuchy R."/>
            <person name="Gladieux P."/>
            <person name="Thoren M.H."/>
            <person name="Johannesson H."/>
        </authorList>
    </citation>
    <scope>NUCLEOTIDE SEQUENCE</scope>
    <source>
        <strain evidence="2">FGSC 1904</strain>
    </source>
</reference>
<protein>
    <submittedName>
        <fullName evidence="2">Uncharacterized protein</fullName>
    </submittedName>
</protein>
<organism evidence="2 3">
    <name type="scientific">Sordaria brevicollis</name>
    <dbReference type="NCBI Taxonomy" id="83679"/>
    <lineage>
        <taxon>Eukaryota</taxon>
        <taxon>Fungi</taxon>
        <taxon>Dikarya</taxon>
        <taxon>Ascomycota</taxon>
        <taxon>Pezizomycotina</taxon>
        <taxon>Sordariomycetes</taxon>
        <taxon>Sordariomycetidae</taxon>
        <taxon>Sordariales</taxon>
        <taxon>Sordariaceae</taxon>
        <taxon>Sordaria</taxon>
    </lineage>
</organism>
<sequence length="200" mass="23292">MHNASARPAGTNIPPPPHPRHQKSRSFSLSLFCLIFVASRSRLRANLFISNRNSFFTSEYHLLRVRSKPSSQTAIPSTNCCNNPTVHRCHLTPHRTQHRAYESGTWTSDPLFKVPQTFPLQDHSDLQKDIKTLEHPVTLSSLARQVLETFYEHHLSVRNHHQRTYSILLHFQLAYLCRVTFKQHIFSKPRTRVFINPTYN</sequence>
<name>A0AAE0PA24_SORBR</name>
<dbReference type="EMBL" id="JAUTDP010000009">
    <property type="protein sequence ID" value="KAK3396131.1"/>
    <property type="molecule type" value="Genomic_DNA"/>
</dbReference>
<proteinExistence type="predicted"/>
<gene>
    <name evidence="2" type="ORF">B0T20DRAFT_261909</name>
</gene>
<keyword evidence="3" id="KW-1185">Reference proteome</keyword>
<comment type="caution">
    <text evidence="2">The sequence shown here is derived from an EMBL/GenBank/DDBJ whole genome shotgun (WGS) entry which is preliminary data.</text>
</comment>
<reference evidence="2" key="1">
    <citation type="journal article" date="2023" name="Mol. Phylogenet. Evol.">
        <title>Genome-scale phylogeny and comparative genomics of the fungal order Sordariales.</title>
        <authorList>
            <person name="Hensen N."/>
            <person name="Bonometti L."/>
            <person name="Westerberg I."/>
            <person name="Brannstrom I.O."/>
            <person name="Guillou S."/>
            <person name="Cros-Aarteil S."/>
            <person name="Calhoun S."/>
            <person name="Haridas S."/>
            <person name="Kuo A."/>
            <person name="Mondo S."/>
            <person name="Pangilinan J."/>
            <person name="Riley R."/>
            <person name="LaButti K."/>
            <person name="Andreopoulos B."/>
            <person name="Lipzen A."/>
            <person name="Chen C."/>
            <person name="Yan M."/>
            <person name="Daum C."/>
            <person name="Ng V."/>
            <person name="Clum A."/>
            <person name="Steindorff A."/>
            <person name="Ohm R.A."/>
            <person name="Martin F."/>
            <person name="Silar P."/>
            <person name="Natvig D.O."/>
            <person name="Lalanne C."/>
            <person name="Gautier V."/>
            <person name="Ament-Velasquez S.L."/>
            <person name="Kruys A."/>
            <person name="Hutchinson M.I."/>
            <person name="Powell A.J."/>
            <person name="Barry K."/>
            <person name="Miller A.N."/>
            <person name="Grigoriev I.V."/>
            <person name="Debuchy R."/>
            <person name="Gladieux P."/>
            <person name="Hiltunen Thoren M."/>
            <person name="Johannesson H."/>
        </authorList>
    </citation>
    <scope>NUCLEOTIDE SEQUENCE</scope>
    <source>
        <strain evidence="2">FGSC 1904</strain>
    </source>
</reference>
<dbReference type="AlphaFoldDB" id="A0AAE0PA24"/>
<accession>A0AAE0PA24</accession>
<dbReference type="Proteomes" id="UP001281003">
    <property type="component" value="Unassembled WGS sequence"/>
</dbReference>
<evidence type="ECO:0000313" key="2">
    <source>
        <dbReference type="EMBL" id="KAK3396131.1"/>
    </source>
</evidence>